<protein>
    <submittedName>
        <fullName evidence="3">Uncharacterized protein</fullName>
    </submittedName>
</protein>
<reference evidence="3 4" key="1">
    <citation type="journal article" date="2024" name="Nat. Commun.">
        <title>Phylogenomics reveals the evolutionary origins of lichenization in chlorophyte algae.</title>
        <authorList>
            <person name="Puginier C."/>
            <person name="Libourel C."/>
            <person name="Otte J."/>
            <person name="Skaloud P."/>
            <person name="Haon M."/>
            <person name="Grisel S."/>
            <person name="Petersen M."/>
            <person name="Berrin J.G."/>
            <person name="Delaux P.M."/>
            <person name="Dal Grande F."/>
            <person name="Keller J."/>
        </authorList>
    </citation>
    <scope>NUCLEOTIDE SEQUENCE [LARGE SCALE GENOMIC DNA]</scope>
    <source>
        <strain evidence="3 4">SAG 2145</strain>
    </source>
</reference>
<organism evidence="3 4">
    <name type="scientific">Apatococcus lobatus</name>
    <dbReference type="NCBI Taxonomy" id="904363"/>
    <lineage>
        <taxon>Eukaryota</taxon>
        <taxon>Viridiplantae</taxon>
        <taxon>Chlorophyta</taxon>
        <taxon>core chlorophytes</taxon>
        <taxon>Trebouxiophyceae</taxon>
        <taxon>Chlorellales</taxon>
        <taxon>Chlorellaceae</taxon>
        <taxon>Apatococcus</taxon>
    </lineage>
</organism>
<sequence>MPYVIAGGIELCIHYQTSPVLKVWLAIVAAPSKLSDGTGLHGELGGPSPSPDFPGIVGSPEGPRIAQNHSESPPARLERLQKTTPCRLLLTSQADEEDAMESRRLREALAESQAKEAAMEAQEVNLRQQLCSAQSQTCLLHELQQKLCEDGAQLQELERDKAELEEQLDEKLEAEQRLQQQLQEKLESERCLQQQLSDLQQATHDPESWLTPL</sequence>
<proteinExistence type="predicted"/>
<gene>
    <name evidence="3" type="ORF">WJX74_001242</name>
</gene>
<feature type="coiled-coil region" evidence="1">
    <location>
        <begin position="154"/>
        <end position="202"/>
    </location>
</feature>
<evidence type="ECO:0000313" key="4">
    <source>
        <dbReference type="Proteomes" id="UP001438707"/>
    </source>
</evidence>
<accession>A0AAW1Q5E9</accession>
<name>A0AAW1Q5E9_9CHLO</name>
<evidence type="ECO:0000256" key="1">
    <source>
        <dbReference type="SAM" id="Coils"/>
    </source>
</evidence>
<evidence type="ECO:0000313" key="3">
    <source>
        <dbReference type="EMBL" id="KAK9816061.1"/>
    </source>
</evidence>
<keyword evidence="4" id="KW-1185">Reference proteome</keyword>
<dbReference type="EMBL" id="JALJOS010000092">
    <property type="protein sequence ID" value="KAK9816061.1"/>
    <property type="molecule type" value="Genomic_DNA"/>
</dbReference>
<evidence type="ECO:0000256" key="2">
    <source>
        <dbReference type="SAM" id="MobiDB-lite"/>
    </source>
</evidence>
<feature type="region of interest" description="Disordered" evidence="2">
    <location>
        <begin position="61"/>
        <end position="82"/>
    </location>
</feature>
<dbReference type="Proteomes" id="UP001438707">
    <property type="component" value="Unassembled WGS sequence"/>
</dbReference>
<dbReference type="AlphaFoldDB" id="A0AAW1Q5E9"/>
<comment type="caution">
    <text evidence="3">The sequence shown here is derived from an EMBL/GenBank/DDBJ whole genome shotgun (WGS) entry which is preliminary data.</text>
</comment>
<feature type="coiled-coil region" evidence="1">
    <location>
        <begin position="102"/>
        <end position="129"/>
    </location>
</feature>
<keyword evidence="1" id="KW-0175">Coiled coil</keyword>